<keyword evidence="1 4" id="KW-0812">Transmembrane</keyword>
<feature type="domain" description="Major facilitator superfamily (MFS) profile" evidence="5">
    <location>
        <begin position="221"/>
        <end position="417"/>
    </location>
</feature>
<dbReference type="SUPFAM" id="SSF103473">
    <property type="entry name" value="MFS general substrate transporter"/>
    <property type="match status" value="1"/>
</dbReference>
<dbReference type="Gene3D" id="1.20.1250.20">
    <property type="entry name" value="MFS general substrate transporter like domains"/>
    <property type="match status" value="2"/>
</dbReference>
<dbReference type="Pfam" id="PF07690">
    <property type="entry name" value="MFS_1"/>
    <property type="match status" value="1"/>
</dbReference>
<organism evidence="6 7">
    <name type="scientific">Mangrovicoccus algicola</name>
    <dbReference type="NCBI Taxonomy" id="2771008"/>
    <lineage>
        <taxon>Bacteria</taxon>
        <taxon>Pseudomonadati</taxon>
        <taxon>Pseudomonadota</taxon>
        <taxon>Alphaproteobacteria</taxon>
        <taxon>Rhodobacterales</taxon>
        <taxon>Paracoccaceae</taxon>
        <taxon>Mangrovicoccus</taxon>
    </lineage>
</organism>
<feature type="transmembrane region" description="Helical" evidence="4">
    <location>
        <begin position="20"/>
        <end position="44"/>
    </location>
</feature>
<dbReference type="PANTHER" id="PTHR23521:SF3">
    <property type="entry name" value="MFS TRANSPORTER"/>
    <property type="match status" value="1"/>
</dbReference>
<dbReference type="PANTHER" id="PTHR23521">
    <property type="entry name" value="TRANSPORTER MFS SUPERFAMILY"/>
    <property type="match status" value="1"/>
</dbReference>
<keyword evidence="3 4" id="KW-0472">Membrane</keyword>
<dbReference type="GO" id="GO:0022857">
    <property type="term" value="F:transmembrane transporter activity"/>
    <property type="evidence" value="ECO:0007669"/>
    <property type="project" value="InterPro"/>
</dbReference>
<evidence type="ECO:0000313" key="7">
    <source>
        <dbReference type="Proteomes" id="UP000609121"/>
    </source>
</evidence>
<comment type="caution">
    <text evidence="6">The sequence shown here is derived from an EMBL/GenBank/DDBJ whole genome shotgun (WGS) entry which is preliminary data.</text>
</comment>
<protein>
    <submittedName>
        <fullName evidence="6">MFS transporter</fullName>
    </submittedName>
</protein>
<evidence type="ECO:0000259" key="5">
    <source>
        <dbReference type="PROSITE" id="PS50850"/>
    </source>
</evidence>
<feature type="transmembrane region" description="Helical" evidence="4">
    <location>
        <begin position="381"/>
        <end position="401"/>
    </location>
</feature>
<dbReference type="Proteomes" id="UP000609121">
    <property type="component" value="Unassembled WGS sequence"/>
</dbReference>
<dbReference type="EMBL" id="JACVXA010000083">
    <property type="protein sequence ID" value="MBE3640301.1"/>
    <property type="molecule type" value="Genomic_DNA"/>
</dbReference>
<feature type="transmembrane region" description="Helical" evidence="4">
    <location>
        <begin position="262"/>
        <end position="283"/>
    </location>
</feature>
<sequence>MQATAAGPRAQETEYAPGRWPMLALICAGVVGVMTTWFSATAILPELVRAWALSPAAAAWLTNAVQGGFVIGALGASLVNLPDIMRMQRLMTLAALLAAAANLALLLAPTPAAAILARAVTGLALAGVYPPAVKLMATWFRRGRGLALGALIAALTLGSSMPHLVRALSGGVAWQVVVVVTSLLAAGSAAIFALMVREGPHGFGRATFDPRQCLQVLRDRPVFYANLGYFGHMWELYAMWAWILAFAAAAREAGLSPFPAGTPSMLAFAVVASGAAGCLAAGWLSDRIGRCRTTAAMMAVSGLSALAIGVAFDGPGWLLLLVAVIWGMSVIGDSAQFSAAVTELAEPRLVGTALALQMGIGFGLTLVAIQTVPLMAAALGGWQWAFAILVPGPVIGAWAMLRLRRLPEAARMAHGAR</sequence>
<evidence type="ECO:0000256" key="3">
    <source>
        <dbReference type="ARBA" id="ARBA00023136"/>
    </source>
</evidence>
<dbReference type="PROSITE" id="PS50850">
    <property type="entry name" value="MFS"/>
    <property type="match status" value="1"/>
</dbReference>
<feature type="transmembrane region" description="Helical" evidence="4">
    <location>
        <begin position="56"/>
        <end position="78"/>
    </location>
</feature>
<dbReference type="InterPro" id="IPR036259">
    <property type="entry name" value="MFS_trans_sf"/>
</dbReference>
<evidence type="ECO:0000256" key="2">
    <source>
        <dbReference type="ARBA" id="ARBA00022989"/>
    </source>
</evidence>
<evidence type="ECO:0000256" key="1">
    <source>
        <dbReference type="ARBA" id="ARBA00022692"/>
    </source>
</evidence>
<dbReference type="AlphaFoldDB" id="A0A8J6ZES0"/>
<keyword evidence="7" id="KW-1185">Reference proteome</keyword>
<dbReference type="InterPro" id="IPR020846">
    <property type="entry name" value="MFS_dom"/>
</dbReference>
<dbReference type="RefSeq" id="WP_193186198.1">
    <property type="nucleotide sequence ID" value="NZ_JACVXA010000083.1"/>
</dbReference>
<dbReference type="InterPro" id="IPR011701">
    <property type="entry name" value="MFS"/>
</dbReference>
<accession>A0A8J6ZES0</accession>
<feature type="transmembrane region" description="Helical" evidence="4">
    <location>
        <begin position="145"/>
        <end position="165"/>
    </location>
</feature>
<dbReference type="GO" id="GO:0005886">
    <property type="term" value="C:plasma membrane"/>
    <property type="evidence" value="ECO:0007669"/>
    <property type="project" value="TreeGrafter"/>
</dbReference>
<feature type="transmembrane region" description="Helical" evidence="4">
    <location>
        <begin position="90"/>
        <end position="109"/>
    </location>
</feature>
<keyword evidence="2 4" id="KW-1133">Transmembrane helix</keyword>
<feature type="transmembrane region" description="Helical" evidence="4">
    <location>
        <begin position="227"/>
        <end position="250"/>
    </location>
</feature>
<evidence type="ECO:0000256" key="4">
    <source>
        <dbReference type="SAM" id="Phobius"/>
    </source>
</evidence>
<proteinExistence type="predicted"/>
<gene>
    <name evidence="6" type="ORF">ICN82_19020</name>
</gene>
<evidence type="ECO:0000313" key="6">
    <source>
        <dbReference type="EMBL" id="MBE3640301.1"/>
    </source>
</evidence>
<feature type="transmembrane region" description="Helical" evidence="4">
    <location>
        <begin position="115"/>
        <end position="133"/>
    </location>
</feature>
<feature type="transmembrane region" description="Helical" evidence="4">
    <location>
        <begin position="171"/>
        <end position="196"/>
    </location>
</feature>
<name>A0A8J6ZES0_9RHOB</name>
<reference evidence="6" key="1">
    <citation type="submission" date="2020-09" db="EMBL/GenBank/DDBJ databases">
        <title>A novel bacterium of genus Mangrovicoccus, isolated from South China Sea.</title>
        <authorList>
            <person name="Huang H."/>
            <person name="Mo K."/>
            <person name="Hu Y."/>
        </authorList>
    </citation>
    <scope>NUCLEOTIDE SEQUENCE</scope>
    <source>
        <strain evidence="6">HB182678</strain>
    </source>
</reference>